<dbReference type="Proteomes" id="UP000481153">
    <property type="component" value="Unassembled WGS sequence"/>
</dbReference>
<proteinExistence type="predicted"/>
<accession>A0A6G0XEE6</accession>
<dbReference type="EMBL" id="VJMJ01000074">
    <property type="protein sequence ID" value="KAF0738446.1"/>
    <property type="molecule type" value="Genomic_DNA"/>
</dbReference>
<sequence>MFDNRSLAEASPVPTKSAVQRNRAKCNAPNCTNQAYARNRCMRHGAKKPCVVEHCKASRRFGSYCSKHADVTQKKKCIVDGCDKQPHARGKCVRHGGGRRCKADGCMSHARIGVFCSRHFNMTAVTNLPLGAPSTQPDWLDWAILEDLVDDALSDPLDVMIPALNLYTTWS</sequence>
<organism evidence="2 3">
    <name type="scientific">Aphanomyces euteiches</name>
    <dbReference type="NCBI Taxonomy" id="100861"/>
    <lineage>
        <taxon>Eukaryota</taxon>
        <taxon>Sar</taxon>
        <taxon>Stramenopiles</taxon>
        <taxon>Oomycota</taxon>
        <taxon>Saprolegniomycetes</taxon>
        <taxon>Saprolegniales</taxon>
        <taxon>Verrucalvaceae</taxon>
        <taxon>Aphanomyces</taxon>
    </lineage>
</organism>
<evidence type="ECO:0000256" key="1">
    <source>
        <dbReference type="SAM" id="MobiDB-lite"/>
    </source>
</evidence>
<dbReference type="OrthoDB" id="10268552at2759"/>
<evidence type="ECO:0008006" key="4">
    <source>
        <dbReference type="Google" id="ProtNLM"/>
    </source>
</evidence>
<feature type="region of interest" description="Disordered" evidence="1">
    <location>
        <begin position="1"/>
        <end position="21"/>
    </location>
</feature>
<evidence type="ECO:0000313" key="2">
    <source>
        <dbReference type="EMBL" id="KAF0738446.1"/>
    </source>
</evidence>
<protein>
    <recommendedName>
        <fullName evidence="4">WRKY transcription factor 19</fullName>
    </recommendedName>
</protein>
<dbReference type="PANTHER" id="PTHR31827:SF1">
    <property type="entry name" value="EMB|CAB89363.1"/>
    <property type="match status" value="1"/>
</dbReference>
<dbReference type="PANTHER" id="PTHR31827">
    <property type="entry name" value="EMB|CAB89363.1"/>
    <property type="match status" value="1"/>
</dbReference>
<dbReference type="VEuPathDB" id="FungiDB:AeMF1_018563"/>
<keyword evidence="3" id="KW-1185">Reference proteome</keyword>
<gene>
    <name evidence="2" type="ORF">Ae201684_005677</name>
</gene>
<comment type="caution">
    <text evidence="2">The sequence shown here is derived from an EMBL/GenBank/DDBJ whole genome shotgun (WGS) entry which is preliminary data.</text>
</comment>
<evidence type="ECO:0000313" key="3">
    <source>
        <dbReference type="Proteomes" id="UP000481153"/>
    </source>
</evidence>
<dbReference type="AlphaFoldDB" id="A0A6G0XEE6"/>
<name>A0A6G0XEE6_9STRA</name>
<reference evidence="2 3" key="1">
    <citation type="submission" date="2019-07" db="EMBL/GenBank/DDBJ databases">
        <title>Genomics analysis of Aphanomyces spp. identifies a new class of oomycete effector associated with host adaptation.</title>
        <authorList>
            <person name="Gaulin E."/>
        </authorList>
    </citation>
    <scope>NUCLEOTIDE SEQUENCE [LARGE SCALE GENOMIC DNA]</scope>
    <source>
        <strain evidence="2 3">ATCC 201684</strain>
    </source>
</reference>